<reference evidence="3" key="1">
    <citation type="submission" date="2025-08" db="UniProtKB">
        <authorList>
            <consortium name="RefSeq"/>
        </authorList>
    </citation>
    <scope>IDENTIFICATION</scope>
</reference>
<accession>A0AB40B8K8</accession>
<name>A0AB40B8K8_DIOCR</name>
<feature type="domain" description="Reverse transcriptase Ty1/copia-type" evidence="1">
    <location>
        <begin position="11"/>
        <end position="66"/>
    </location>
</feature>
<dbReference type="AlphaFoldDB" id="A0AB40B8K8"/>
<sequence length="90" mass="10560">MDEEILSILKNDTWFLTTLPVGKKAVDLKWIYKSKYYFDGSLIKKKAHLVAKDYTQIHGVGFDELKTSAQSFSWTLSQRFLMDSSQRKYM</sequence>
<evidence type="ECO:0000259" key="1">
    <source>
        <dbReference type="Pfam" id="PF07727"/>
    </source>
</evidence>
<dbReference type="RefSeq" id="XP_039123645.1">
    <property type="nucleotide sequence ID" value="XM_039267711.1"/>
</dbReference>
<evidence type="ECO:0000313" key="3">
    <source>
        <dbReference type="RefSeq" id="XP_039123645.1"/>
    </source>
</evidence>
<dbReference type="GeneID" id="120260272"/>
<evidence type="ECO:0000313" key="2">
    <source>
        <dbReference type="Proteomes" id="UP001515500"/>
    </source>
</evidence>
<organism evidence="2 3">
    <name type="scientific">Dioscorea cayennensis subsp. rotundata</name>
    <name type="common">White Guinea yam</name>
    <name type="synonym">Dioscorea rotundata</name>
    <dbReference type="NCBI Taxonomy" id="55577"/>
    <lineage>
        <taxon>Eukaryota</taxon>
        <taxon>Viridiplantae</taxon>
        <taxon>Streptophyta</taxon>
        <taxon>Embryophyta</taxon>
        <taxon>Tracheophyta</taxon>
        <taxon>Spermatophyta</taxon>
        <taxon>Magnoliopsida</taxon>
        <taxon>Liliopsida</taxon>
        <taxon>Dioscoreales</taxon>
        <taxon>Dioscoreaceae</taxon>
        <taxon>Dioscorea</taxon>
    </lineage>
</organism>
<keyword evidence="2" id="KW-1185">Reference proteome</keyword>
<dbReference type="Proteomes" id="UP001515500">
    <property type="component" value="Chromosome 5"/>
</dbReference>
<dbReference type="Pfam" id="PF07727">
    <property type="entry name" value="RVT_2"/>
    <property type="match status" value="1"/>
</dbReference>
<gene>
    <name evidence="3" type="primary">LOC120260272</name>
</gene>
<dbReference type="InterPro" id="IPR013103">
    <property type="entry name" value="RVT_2"/>
</dbReference>
<proteinExistence type="predicted"/>
<protein>
    <submittedName>
        <fullName evidence="3">Uncharacterized mitochondrial protein AtMg00820-like</fullName>
    </submittedName>
</protein>